<dbReference type="EMBL" id="GL379649">
    <property type="protein sequence ID" value="EFL91389.1"/>
    <property type="molecule type" value="Genomic_DNA"/>
</dbReference>
<dbReference type="PANTHER" id="PTHR44688:SF16">
    <property type="entry name" value="DNA-BINDING TRANSCRIPTIONAL ACTIVATOR DEVR_DOSR"/>
    <property type="match status" value="1"/>
</dbReference>
<dbReference type="Pfam" id="PF00196">
    <property type="entry name" value="GerE"/>
    <property type="match status" value="1"/>
</dbReference>
<sequence>MMMSLIYQELVMKKVFRIHDIASYHKLFSKLSTKEIQVLALSCSGLDRNAIARELNICIGTVNRHLNNAMNKYERESYAELRALFYFKINEKLIKFIP</sequence>
<dbReference type="InterPro" id="IPR000792">
    <property type="entry name" value="Tscrpt_reg_LuxR_C"/>
</dbReference>
<keyword evidence="1" id="KW-0805">Transcription regulation</keyword>
<evidence type="ECO:0000259" key="4">
    <source>
        <dbReference type="PROSITE" id="PS50043"/>
    </source>
</evidence>
<keyword evidence="6" id="KW-1185">Reference proteome</keyword>
<dbReference type="GO" id="GO:0006355">
    <property type="term" value="P:regulation of DNA-templated transcription"/>
    <property type="evidence" value="ECO:0007669"/>
    <property type="project" value="InterPro"/>
</dbReference>
<dbReference type="Gene3D" id="1.10.10.10">
    <property type="entry name" value="Winged helix-like DNA-binding domain superfamily/Winged helix DNA-binding domain"/>
    <property type="match status" value="1"/>
</dbReference>
<evidence type="ECO:0000313" key="6">
    <source>
        <dbReference type="Proteomes" id="UP000005726"/>
    </source>
</evidence>
<dbReference type="AlphaFoldDB" id="E0WUC8"/>
<evidence type="ECO:0000313" key="5">
    <source>
        <dbReference type="EMBL" id="EFL91389.1"/>
    </source>
</evidence>
<dbReference type="PANTHER" id="PTHR44688">
    <property type="entry name" value="DNA-BINDING TRANSCRIPTIONAL ACTIVATOR DEVR_DOSR"/>
    <property type="match status" value="1"/>
</dbReference>
<dbReference type="PROSITE" id="PS50043">
    <property type="entry name" value="HTH_LUXR_2"/>
    <property type="match status" value="1"/>
</dbReference>
<name>E0WUC8_9ENTR</name>
<evidence type="ECO:0000256" key="3">
    <source>
        <dbReference type="ARBA" id="ARBA00023163"/>
    </source>
</evidence>
<dbReference type="SUPFAM" id="SSF46894">
    <property type="entry name" value="C-terminal effector domain of the bipartite response regulators"/>
    <property type="match status" value="1"/>
</dbReference>
<gene>
    <name evidence="5" type="ORF">REG_1705</name>
</gene>
<accession>E0WUC8</accession>
<dbReference type="SMART" id="SM00421">
    <property type="entry name" value="HTH_LUXR"/>
    <property type="match status" value="1"/>
</dbReference>
<keyword evidence="3" id="KW-0804">Transcription</keyword>
<protein>
    <submittedName>
        <fullName evidence="5">Putative regulatory protein</fullName>
    </submittedName>
</protein>
<dbReference type="HOGENOM" id="CLU_182083_0_0_6"/>
<proteinExistence type="predicted"/>
<dbReference type="STRING" id="663321.REG_1705"/>
<evidence type="ECO:0000256" key="2">
    <source>
        <dbReference type="ARBA" id="ARBA00023125"/>
    </source>
</evidence>
<evidence type="ECO:0000256" key="1">
    <source>
        <dbReference type="ARBA" id="ARBA00023015"/>
    </source>
</evidence>
<keyword evidence="2" id="KW-0238">DNA-binding</keyword>
<organism evidence="5 6">
    <name type="scientific">Candidatus Regiella insecticola LSR1</name>
    <dbReference type="NCBI Taxonomy" id="663321"/>
    <lineage>
        <taxon>Bacteria</taxon>
        <taxon>Pseudomonadati</taxon>
        <taxon>Pseudomonadota</taxon>
        <taxon>Gammaproteobacteria</taxon>
        <taxon>Enterobacterales</taxon>
        <taxon>Enterobacteriaceae</taxon>
        <taxon>aphid secondary symbionts</taxon>
        <taxon>Candidatus Regiella</taxon>
    </lineage>
</organism>
<dbReference type="InterPro" id="IPR016032">
    <property type="entry name" value="Sig_transdc_resp-reg_C-effctor"/>
</dbReference>
<dbReference type="PRINTS" id="PR00038">
    <property type="entry name" value="HTHLUXR"/>
</dbReference>
<dbReference type="eggNOG" id="COG2197">
    <property type="taxonomic scope" value="Bacteria"/>
</dbReference>
<reference evidence="5" key="1">
    <citation type="journal article" date="2009" name="Environ. Microbiol.">
        <title>Dynamics of genome evolution in facultative symbionts of aphids.</title>
        <authorList>
            <person name="Degnan P.H."/>
            <person name="Leonardo T.E."/>
            <person name="Cass B.N."/>
            <person name="Hurwitz B."/>
            <person name="Stern D."/>
            <person name="Gibbs R.A."/>
            <person name="Richards S."/>
            <person name="Moran N.A."/>
        </authorList>
    </citation>
    <scope>NUCLEOTIDE SEQUENCE [LARGE SCALE GENOMIC DNA]</scope>
    <source>
        <strain evidence="5">LSR1</strain>
    </source>
</reference>
<feature type="domain" description="HTH luxR-type" evidence="4">
    <location>
        <begin position="24"/>
        <end position="85"/>
    </location>
</feature>
<dbReference type="Proteomes" id="UP000005726">
    <property type="component" value="Unassembled WGS sequence"/>
</dbReference>
<dbReference type="InterPro" id="IPR036388">
    <property type="entry name" value="WH-like_DNA-bd_sf"/>
</dbReference>
<dbReference type="GO" id="GO:0003677">
    <property type="term" value="F:DNA binding"/>
    <property type="evidence" value="ECO:0007669"/>
    <property type="project" value="UniProtKB-KW"/>
</dbReference>